<evidence type="ECO:0000259" key="6">
    <source>
        <dbReference type="PROSITE" id="PS50975"/>
    </source>
</evidence>
<protein>
    <submittedName>
        <fullName evidence="7">ATP-grasp domain-containing protein</fullName>
    </submittedName>
</protein>
<feature type="domain" description="ATP-grasp" evidence="6">
    <location>
        <begin position="205"/>
        <end position="406"/>
    </location>
</feature>
<accession>A0A4R4NH54</accession>
<feature type="compositionally biased region" description="Basic and acidic residues" evidence="5">
    <location>
        <begin position="53"/>
        <end position="65"/>
    </location>
</feature>
<sequence>MGPHSFRDHRPARAPRRRGADRGGCRRIPHHRARMDLVRQHDVLPVPRVGPADSRRFRRAEEPGQGHHRRGARNGAAARAGRLRRRFHGRGRAVGIVVLNRLPASVTPLAEWLDGAAGDVQLITSTAAAEGYAGSFPTVIGVDDYSAGPDVPRVLDELCAAGGVERIVHLTEEDVLRAAAARDRYGVPGQSYGDALPYRDKLLMKRRVSASGIRVPAFHAPNTPTSSDDRHGSDAVLRFADEYGWPVVVKPRLGYASTGVRVVRTPADLVADIRARDADDVLVEEFIPGPVCHVDGFCANGKVLFACPSRYVNDCLAFHDSVPLGSAQLDPGDPLAAELTDFTRAVVAALPPTDRSPFHLEVIVDERTGELVFCEIACRLGGGHMMETLTLRTGVNPARASVRDQAGLPSPAVITPGRTLYGWILIPPRPGTLAGIAELSPPPFVRHFHVKTPCPRTFTGASTSVDSVLGFVVEGATSDEVARRLAECAEIAETILKWE</sequence>
<evidence type="ECO:0000256" key="2">
    <source>
        <dbReference type="ARBA" id="ARBA00022741"/>
    </source>
</evidence>
<dbReference type="InterPro" id="IPR052032">
    <property type="entry name" value="ATP-dep_AA_Ligase"/>
</dbReference>
<feature type="compositionally biased region" description="Basic and acidic residues" evidence="5">
    <location>
        <begin position="1"/>
        <end position="11"/>
    </location>
</feature>
<keyword evidence="1" id="KW-0436">Ligase</keyword>
<dbReference type="AlphaFoldDB" id="A0A4R4NH54"/>
<evidence type="ECO:0000256" key="5">
    <source>
        <dbReference type="SAM" id="MobiDB-lite"/>
    </source>
</evidence>
<gene>
    <name evidence="7" type="ORF">E1284_31070</name>
</gene>
<dbReference type="OrthoDB" id="150319at2"/>
<name>A0A4R4NH54_9ACTN</name>
<dbReference type="InterPro" id="IPR013815">
    <property type="entry name" value="ATP_grasp_subdomain_1"/>
</dbReference>
<dbReference type="Gene3D" id="3.40.50.20">
    <property type="match status" value="1"/>
</dbReference>
<dbReference type="EMBL" id="SMJW01000219">
    <property type="protein sequence ID" value="TDC08365.1"/>
    <property type="molecule type" value="Genomic_DNA"/>
</dbReference>
<evidence type="ECO:0000256" key="4">
    <source>
        <dbReference type="PROSITE-ProRule" id="PRU00409"/>
    </source>
</evidence>
<dbReference type="PROSITE" id="PS50975">
    <property type="entry name" value="ATP_GRASP"/>
    <property type="match status" value="1"/>
</dbReference>
<dbReference type="Gene3D" id="3.30.470.20">
    <property type="entry name" value="ATP-grasp fold, B domain"/>
    <property type="match status" value="1"/>
</dbReference>
<organism evidence="7 8">
    <name type="scientific">Actinomadura bangladeshensis</name>
    <dbReference type="NCBI Taxonomy" id="453573"/>
    <lineage>
        <taxon>Bacteria</taxon>
        <taxon>Bacillati</taxon>
        <taxon>Actinomycetota</taxon>
        <taxon>Actinomycetes</taxon>
        <taxon>Streptosporangiales</taxon>
        <taxon>Thermomonosporaceae</taxon>
        <taxon>Actinomadura</taxon>
    </lineage>
</organism>
<dbReference type="GO" id="GO:0046872">
    <property type="term" value="F:metal ion binding"/>
    <property type="evidence" value="ECO:0007669"/>
    <property type="project" value="InterPro"/>
</dbReference>
<keyword evidence="2 4" id="KW-0547">Nucleotide-binding</keyword>
<dbReference type="SUPFAM" id="SSF56059">
    <property type="entry name" value="Glutathione synthetase ATP-binding domain-like"/>
    <property type="match status" value="1"/>
</dbReference>
<evidence type="ECO:0000313" key="8">
    <source>
        <dbReference type="Proteomes" id="UP000295431"/>
    </source>
</evidence>
<dbReference type="PANTHER" id="PTHR43585:SF2">
    <property type="entry name" value="ATP-GRASP ENZYME FSQD"/>
    <property type="match status" value="1"/>
</dbReference>
<evidence type="ECO:0000256" key="3">
    <source>
        <dbReference type="ARBA" id="ARBA00022840"/>
    </source>
</evidence>
<comment type="caution">
    <text evidence="7">The sequence shown here is derived from an EMBL/GenBank/DDBJ whole genome shotgun (WGS) entry which is preliminary data.</text>
</comment>
<dbReference type="Pfam" id="PF13535">
    <property type="entry name" value="ATP-grasp_4"/>
    <property type="match status" value="1"/>
</dbReference>
<keyword evidence="8" id="KW-1185">Reference proteome</keyword>
<evidence type="ECO:0000313" key="7">
    <source>
        <dbReference type="EMBL" id="TDC08365.1"/>
    </source>
</evidence>
<proteinExistence type="predicted"/>
<dbReference type="InterPro" id="IPR011761">
    <property type="entry name" value="ATP-grasp"/>
</dbReference>
<feature type="region of interest" description="Disordered" evidence="5">
    <location>
        <begin position="1"/>
        <end position="26"/>
    </location>
</feature>
<keyword evidence="3 4" id="KW-0067">ATP-binding</keyword>
<dbReference type="Gene3D" id="3.30.1490.20">
    <property type="entry name" value="ATP-grasp fold, A domain"/>
    <property type="match status" value="1"/>
</dbReference>
<dbReference type="PANTHER" id="PTHR43585">
    <property type="entry name" value="FUMIPYRROLE BIOSYNTHESIS PROTEIN C"/>
    <property type="match status" value="1"/>
</dbReference>
<dbReference type="GO" id="GO:0005524">
    <property type="term" value="F:ATP binding"/>
    <property type="evidence" value="ECO:0007669"/>
    <property type="project" value="UniProtKB-UniRule"/>
</dbReference>
<feature type="region of interest" description="Disordered" evidence="5">
    <location>
        <begin position="46"/>
        <end position="79"/>
    </location>
</feature>
<dbReference type="GO" id="GO:0016874">
    <property type="term" value="F:ligase activity"/>
    <property type="evidence" value="ECO:0007669"/>
    <property type="project" value="UniProtKB-KW"/>
</dbReference>
<dbReference type="Proteomes" id="UP000295431">
    <property type="component" value="Unassembled WGS sequence"/>
</dbReference>
<reference evidence="7 8" key="1">
    <citation type="submission" date="2019-03" db="EMBL/GenBank/DDBJ databases">
        <title>Draft genome sequences of novel Actinobacteria.</title>
        <authorList>
            <person name="Sahin N."/>
            <person name="Ay H."/>
            <person name="Saygin H."/>
        </authorList>
    </citation>
    <scope>NUCLEOTIDE SEQUENCE [LARGE SCALE GENOMIC DNA]</scope>
    <source>
        <strain evidence="7 8">DSM 45347</strain>
    </source>
</reference>
<evidence type="ECO:0000256" key="1">
    <source>
        <dbReference type="ARBA" id="ARBA00022598"/>
    </source>
</evidence>